<dbReference type="HOGENOM" id="CLU_2406591_0_0_0"/>
<evidence type="ECO:0000313" key="2">
    <source>
        <dbReference type="EMBL" id="ACO32799.1"/>
    </source>
</evidence>
<keyword evidence="1" id="KW-0732">Signal</keyword>
<dbReference type="STRING" id="240015.ACP_3511"/>
<evidence type="ECO:0000313" key="3">
    <source>
        <dbReference type="Proteomes" id="UP000002207"/>
    </source>
</evidence>
<reference evidence="2 3" key="1">
    <citation type="journal article" date="2009" name="Appl. Environ. Microbiol.">
        <title>Three genomes from the phylum Acidobacteria provide insight into the lifestyles of these microorganisms in soils.</title>
        <authorList>
            <person name="Ward N.L."/>
            <person name="Challacombe J.F."/>
            <person name="Janssen P.H."/>
            <person name="Henrissat B."/>
            <person name="Coutinho P.M."/>
            <person name="Wu M."/>
            <person name="Xie G."/>
            <person name="Haft D.H."/>
            <person name="Sait M."/>
            <person name="Badger J."/>
            <person name="Barabote R.D."/>
            <person name="Bradley B."/>
            <person name="Brettin T.S."/>
            <person name="Brinkac L.M."/>
            <person name="Bruce D."/>
            <person name="Creasy T."/>
            <person name="Daugherty S.C."/>
            <person name="Davidsen T.M."/>
            <person name="DeBoy R.T."/>
            <person name="Detter J.C."/>
            <person name="Dodson R.J."/>
            <person name="Durkin A.S."/>
            <person name="Ganapathy A."/>
            <person name="Gwinn-Giglio M."/>
            <person name="Han C.S."/>
            <person name="Khouri H."/>
            <person name="Kiss H."/>
            <person name="Kothari S.P."/>
            <person name="Madupu R."/>
            <person name="Nelson K.E."/>
            <person name="Nelson W.C."/>
            <person name="Paulsen I."/>
            <person name="Penn K."/>
            <person name="Ren Q."/>
            <person name="Rosovitz M.J."/>
            <person name="Selengut J.D."/>
            <person name="Shrivastava S."/>
            <person name="Sullivan S.A."/>
            <person name="Tapia R."/>
            <person name="Thompson L.S."/>
            <person name="Watkins K.L."/>
            <person name="Yang Q."/>
            <person name="Yu C."/>
            <person name="Zafar N."/>
            <person name="Zhou L."/>
            <person name="Kuske C.R."/>
        </authorList>
    </citation>
    <scope>NUCLEOTIDE SEQUENCE [LARGE SCALE GENOMIC DNA]</scope>
    <source>
        <strain evidence="3">ATCC 51196 / DSM 11244 / BCRC 80197 / JCM 7670 / NBRC 15755 / NCIMB 13165 / 161</strain>
    </source>
</reference>
<name>C1F739_ACIC5</name>
<keyword evidence="3" id="KW-1185">Reference proteome</keyword>
<proteinExistence type="predicted"/>
<dbReference type="InParanoid" id="C1F739"/>
<dbReference type="AlphaFoldDB" id="C1F739"/>
<evidence type="ECO:0008006" key="4">
    <source>
        <dbReference type="Google" id="ProtNLM"/>
    </source>
</evidence>
<dbReference type="Proteomes" id="UP000002207">
    <property type="component" value="Chromosome"/>
</dbReference>
<protein>
    <recommendedName>
        <fullName evidence="4">Lipoprotein</fullName>
    </recommendedName>
</protein>
<feature type="signal peptide" evidence="1">
    <location>
        <begin position="1"/>
        <end position="33"/>
    </location>
</feature>
<sequence length="92" mass="9958">MPLSRRFVRSIVCQPLLVAVSLFAIVFCSTVSASTTLPDTPVGRLGKELIHHLNTDSSAQMALWLPSILSSGIPSDDRTDFIDQMALAARDS</sequence>
<gene>
    <name evidence="2" type="ordered locus">ACP_3511</name>
</gene>
<dbReference type="RefSeq" id="WP_015898537.1">
    <property type="nucleotide sequence ID" value="NC_012483.1"/>
</dbReference>
<evidence type="ECO:0000256" key="1">
    <source>
        <dbReference type="SAM" id="SignalP"/>
    </source>
</evidence>
<dbReference type="EMBL" id="CP001472">
    <property type="protein sequence ID" value="ACO32799.1"/>
    <property type="molecule type" value="Genomic_DNA"/>
</dbReference>
<accession>C1F739</accession>
<feature type="chain" id="PRO_5002907197" description="Lipoprotein" evidence="1">
    <location>
        <begin position="34"/>
        <end position="92"/>
    </location>
</feature>
<dbReference type="KEGG" id="aca:ACP_3511"/>
<organism evidence="2 3">
    <name type="scientific">Acidobacterium capsulatum (strain ATCC 51196 / DSM 11244 / BCRC 80197 / JCM 7670 / NBRC 15755 / NCIMB 13165 / 161)</name>
    <dbReference type="NCBI Taxonomy" id="240015"/>
    <lineage>
        <taxon>Bacteria</taxon>
        <taxon>Pseudomonadati</taxon>
        <taxon>Acidobacteriota</taxon>
        <taxon>Terriglobia</taxon>
        <taxon>Terriglobales</taxon>
        <taxon>Acidobacteriaceae</taxon>
        <taxon>Acidobacterium</taxon>
    </lineage>
</organism>